<protein>
    <submittedName>
        <fullName evidence="3">Uncharacterized protein</fullName>
    </submittedName>
</protein>
<sequence length="154" mass="16553">MKTLKPIKELSCISFAIIAFSGSVYAVEPLTDTEMGETVVLDPFGATAAGGQIDTTLSAREESAINADEANQTLANDPNSKQLPITSEDYSSATEQPEVAHTTTNYYDGININSLGTIDRVHIEKLIDNTGANRGSRTVQNINVNSAASIYHFR</sequence>
<organism evidence="3 4">
    <name type="scientific">Litoribrevibacter euphylliae</name>
    <dbReference type="NCBI Taxonomy" id="1834034"/>
    <lineage>
        <taxon>Bacteria</taxon>
        <taxon>Pseudomonadati</taxon>
        <taxon>Pseudomonadota</taxon>
        <taxon>Gammaproteobacteria</taxon>
        <taxon>Oceanospirillales</taxon>
        <taxon>Oceanospirillaceae</taxon>
        <taxon>Litoribrevibacter</taxon>
    </lineage>
</organism>
<name>A0ABV7HKV6_9GAMM</name>
<comment type="caution">
    <text evidence="3">The sequence shown here is derived from an EMBL/GenBank/DDBJ whole genome shotgun (WGS) entry which is preliminary data.</text>
</comment>
<evidence type="ECO:0000256" key="1">
    <source>
        <dbReference type="SAM" id="MobiDB-lite"/>
    </source>
</evidence>
<dbReference type="EMBL" id="JBHRSZ010000007">
    <property type="protein sequence ID" value="MFC3153085.1"/>
    <property type="molecule type" value="Genomic_DNA"/>
</dbReference>
<feature type="region of interest" description="Disordered" evidence="1">
    <location>
        <begin position="72"/>
        <end position="95"/>
    </location>
</feature>
<dbReference type="Proteomes" id="UP001595476">
    <property type="component" value="Unassembled WGS sequence"/>
</dbReference>
<keyword evidence="2" id="KW-0732">Signal</keyword>
<gene>
    <name evidence="3" type="ORF">ACFOEK_18740</name>
</gene>
<reference evidence="4" key="1">
    <citation type="journal article" date="2019" name="Int. J. Syst. Evol. Microbiol.">
        <title>The Global Catalogue of Microorganisms (GCM) 10K type strain sequencing project: providing services to taxonomists for standard genome sequencing and annotation.</title>
        <authorList>
            <consortium name="The Broad Institute Genomics Platform"/>
            <consortium name="The Broad Institute Genome Sequencing Center for Infectious Disease"/>
            <person name="Wu L."/>
            <person name="Ma J."/>
        </authorList>
    </citation>
    <scope>NUCLEOTIDE SEQUENCE [LARGE SCALE GENOMIC DNA]</scope>
    <source>
        <strain evidence="4">KCTC 52438</strain>
    </source>
</reference>
<dbReference type="RefSeq" id="WP_386723000.1">
    <property type="nucleotide sequence ID" value="NZ_JBHRSZ010000007.1"/>
</dbReference>
<proteinExistence type="predicted"/>
<feature type="chain" id="PRO_5046830783" evidence="2">
    <location>
        <begin position="27"/>
        <end position="154"/>
    </location>
</feature>
<evidence type="ECO:0000256" key="2">
    <source>
        <dbReference type="SAM" id="SignalP"/>
    </source>
</evidence>
<accession>A0ABV7HKV6</accession>
<evidence type="ECO:0000313" key="3">
    <source>
        <dbReference type="EMBL" id="MFC3153085.1"/>
    </source>
</evidence>
<evidence type="ECO:0000313" key="4">
    <source>
        <dbReference type="Proteomes" id="UP001595476"/>
    </source>
</evidence>
<feature type="signal peptide" evidence="2">
    <location>
        <begin position="1"/>
        <end position="26"/>
    </location>
</feature>
<keyword evidence="4" id="KW-1185">Reference proteome</keyword>